<dbReference type="OrthoDB" id="4748970at2759"/>
<dbReference type="SMART" id="SM00355">
    <property type="entry name" value="ZnF_C2H2"/>
    <property type="match status" value="3"/>
</dbReference>
<dbReference type="FunFam" id="3.30.160.60:FF:000018">
    <property type="entry name" value="Krueppel-like factor 15"/>
    <property type="match status" value="1"/>
</dbReference>
<evidence type="ECO:0000256" key="7">
    <source>
        <dbReference type="PROSITE-ProRule" id="PRU00042"/>
    </source>
</evidence>
<evidence type="ECO:0000256" key="4">
    <source>
        <dbReference type="ARBA" id="ARBA00022771"/>
    </source>
</evidence>
<feature type="region of interest" description="Disordered" evidence="8">
    <location>
        <begin position="119"/>
        <end position="177"/>
    </location>
</feature>
<dbReference type="PROSITE" id="PS50157">
    <property type="entry name" value="ZINC_FINGER_C2H2_2"/>
    <property type="match status" value="3"/>
</dbReference>
<evidence type="ECO:0000256" key="8">
    <source>
        <dbReference type="SAM" id="MobiDB-lite"/>
    </source>
</evidence>
<feature type="domain" description="C2H2-type" evidence="9">
    <location>
        <begin position="212"/>
        <end position="241"/>
    </location>
</feature>
<dbReference type="Proteomes" id="UP000708208">
    <property type="component" value="Unassembled WGS sequence"/>
</dbReference>
<dbReference type="Pfam" id="PF00096">
    <property type="entry name" value="zf-C2H2"/>
    <property type="match status" value="3"/>
</dbReference>
<keyword evidence="6" id="KW-0539">Nucleus</keyword>
<feature type="compositionally biased region" description="Basic residues" evidence="8">
    <location>
        <begin position="163"/>
        <end position="173"/>
    </location>
</feature>
<dbReference type="AlphaFoldDB" id="A0A8J2J8D9"/>
<evidence type="ECO:0000256" key="6">
    <source>
        <dbReference type="ARBA" id="ARBA00023242"/>
    </source>
</evidence>
<evidence type="ECO:0000256" key="2">
    <source>
        <dbReference type="ARBA" id="ARBA00022723"/>
    </source>
</evidence>
<dbReference type="GO" id="GO:0005634">
    <property type="term" value="C:nucleus"/>
    <property type="evidence" value="ECO:0007669"/>
    <property type="project" value="UniProtKB-SubCell"/>
</dbReference>
<keyword evidence="2" id="KW-0479">Metal-binding</keyword>
<keyword evidence="5" id="KW-0862">Zinc</keyword>
<keyword evidence="3" id="KW-0677">Repeat</keyword>
<evidence type="ECO:0000256" key="3">
    <source>
        <dbReference type="ARBA" id="ARBA00022737"/>
    </source>
</evidence>
<feature type="domain" description="C2H2-type" evidence="9">
    <location>
        <begin position="182"/>
        <end position="211"/>
    </location>
</feature>
<keyword evidence="4 7" id="KW-0863">Zinc-finger</keyword>
<feature type="region of interest" description="Disordered" evidence="8">
    <location>
        <begin position="289"/>
        <end position="318"/>
    </location>
</feature>
<organism evidence="10 11">
    <name type="scientific">Allacma fusca</name>
    <dbReference type="NCBI Taxonomy" id="39272"/>
    <lineage>
        <taxon>Eukaryota</taxon>
        <taxon>Metazoa</taxon>
        <taxon>Ecdysozoa</taxon>
        <taxon>Arthropoda</taxon>
        <taxon>Hexapoda</taxon>
        <taxon>Collembola</taxon>
        <taxon>Symphypleona</taxon>
        <taxon>Sminthuridae</taxon>
        <taxon>Allacma</taxon>
    </lineage>
</organism>
<dbReference type="GO" id="GO:0000978">
    <property type="term" value="F:RNA polymerase II cis-regulatory region sequence-specific DNA binding"/>
    <property type="evidence" value="ECO:0007669"/>
    <property type="project" value="TreeGrafter"/>
</dbReference>
<feature type="compositionally biased region" description="Basic and acidic residues" evidence="8">
    <location>
        <begin position="125"/>
        <end position="136"/>
    </location>
</feature>
<feature type="compositionally biased region" description="Polar residues" evidence="8">
    <location>
        <begin position="301"/>
        <end position="318"/>
    </location>
</feature>
<feature type="domain" description="C2H2-type" evidence="9">
    <location>
        <begin position="242"/>
        <end position="269"/>
    </location>
</feature>
<dbReference type="GO" id="GO:0000981">
    <property type="term" value="F:DNA-binding transcription factor activity, RNA polymerase II-specific"/>
    <property type="evidence" value="ECO:0007669"/>
    <property type="project" value="TreeGrafter"/>
</dbReference>
<evidence type="ECO:0000259" key="9">
    <source>
        <dbReference type="PROSITE" id="PS50157"/>
    </source>
</evidence>
<accession>A0A8J2J8D9</accession>
<dbReference type="FunFam" id="3.30.160.60:FF:000557">
    <property type="entry name" value="zinc finger and SCAN domain-containing protein 29"/>
    <property type="match status" value="1"/>
</dbReference>
<evidence type="ECO:0000313" key="10">
    <source>
        <dbReference type="EMBL" id="CAG7710433.1"/>
    </source>
</evidence>
<dbReference type="PROSITE" id="PS00028">
    <property type="entry name" value="ZINC_FINGER_C2H2_1"/>
    <property type="match status" value="3"/>
</dbReference>
<protein>
    <recommendedName>
        <fullName evidence="9">C2H2-type domain-containing protein</fullName>
    </recommendedName>
</protein>
<dbReference type="InterPro" id="IPR013087">
    <property type="entry name" value="Znf_C2H2_type"/>
</dbReference>
<dbReference type="PANTHER" id="PTHR23235:SF120">
    <property type="entry name" value="KRUPPEL-LIKE FACTOR 15"/>
    <property type="match status" value="1"/>
</dbReference>
<dbReference type="EMBL" id="CAJVCH010031817">
    <property type="protein sequence ID" value="CAG7710433.1"/>
    <property type="molecule type" value="Genomic_DNA"/>
</dbReference>
<proteinExistence type="predicted"/>
<keyword evidence="11" id="KW-1185">Reference proteome</keyword>
<name>A0A8J2J8D9_9HEXA</name>
<dbReference type="FunFam" id="3.30.160.60:FF:000072">
    <property type="entry name" value="zinc finger protein 143 isoform X1"/>
    <property type="match status" value="1"/>
</dbReference>
<comment type="caution">
    <text evidence="10">The sequence shown here is derived from an EMBL/GenBank/DDBJ whole genome shotgun (WGS) entry which is preliminary data.</text>
</comment>
<sequence>MLDEESCDFLFSVPPEQLLLDDLSFTGFEDFDFILSSNASTVSLSSTQDNLQEQAPCDNTINLNNSNDLWSFGIPSHKDILLEEESQPLFSEYPFEMDNDDLNTFTLEFMGDQHLLDPCLSPNHSQEENKPDDTPSHLHMHSYSPTGMDYNCTKDTPKIPRATGRRPRGKRTKDKRETVSELKCPYEKCEKVYVKSSHLKAHMRRHTGEKPFACPWNQCSWKFSRSDELGRHYRSHTGHKPYQCVICQKSFARSDHLSKHKKVHERSRGSCDFTIDKISQSAAAHLISISTKPPKRGRPRGSNNLNFSKTHSSKSVLL</sequence>
<dbReference type="PANTHER" id="PTHR23235">
    <property type="entry name" value="KRUEPPEL-LIKE TRANSCRIPTION FACTOR"/>
    <property type="match status" value="1"/>
</dbReference>
<reference evidence="10" key="1">
    <citation type="submission" date="2021-06" db="EMBL/GenBank/DDBJ databases">
        <authorList>
            <person name="Hodson N. C."/>
            <person name="Mongue J. A."/>
            <person name="Jaron S. K."/>
        </authorList>
    </citation>
    <scope>NUCLEOTIDE SEQUENCE</scope>
</reference>
<evidence type="ECO:0000313" key="11">
    <source>
        <dbReference type="Proteomes" id="UP000708208"/>
    </source>
</evidence>
<dbReference type="GO" id="GO:0008270">
    <property type="term" value="F:zinc ion binding"/>
    <property type="evidence" value="ECO:0007669"/>
    <property type="project" value="UniProtKB-KW"/>
</dbReference>
<evidence type="ECO:0000256" key="1">
    <source>
        <dbReference type="ARBA" id="ARBA00004123"/>
    </source>
</evidence>
<comment type="subcellular location">
    <subcellularLocation>
        <location evidence="1">Nucleus</location>
    </subcellularLocation>
</comment>
<evidence type="ECO:0000256" key="5">
    <source>
        <dbReference type="ARBA" id="ARBA00022833"/>
    </source>
</evidence>
<gene>
    <name evidence="10" type="ORF">AFUS01_LOCUS5023</name>
</gene>